<dbReference type="GO" id="GO:0051301">
    <property type="term" value="P:cell division"/>
    <property type="evidence" value="ECO:0007669"/>
    <property type="project" value="UniProtKB-KW"/>
</dbReference>
<dbReference type="RefSeq" id="WP_283239495.1">
    <property type="nucleotide sequence ID" value="NZ_JASGBP010000006.1"/>
</dbReference>
<dbReference type="Pfam" id="PF00091">
    <property type="entry name" value="Tubulin"/>
    <property type="match status" value="1"/>
</dbReference>
<keyword evidence="2 4" id="KW-0547">Nucleotide-binding</keyword>
<sequence>MMSNSEFGSISFDLPKNQSNVIKVIGVGGGGSNAINHMFKQGIKGVDFIVCNTDSQALQNSPVPNKIQLGVNLTEGLGAGANPDVGQQSALESIADIEKMLDTNTKMVFITAGMGGGTGTGAAPVIAQLAKERDILTVGIVTIPFQFEGKVRSDQALLGVEKLRKQVDSLIVINNNKLREVYGNLGFKAGFSKADEVLATASRGIAEVITHHYTQNIDLKDAKTVLSNSGTAIMGSATASGDNRAKEAIISALDSPLLNDNKITGAKNVLLLIVSGSNEITIDEIGEINDHIQTEAGYNANIIMGVGEDEALGEAIAVTIIATGFNVEQQNGIVNVESKKIIHSLEDDQKLVRDLTQKPVEVFQTLTETPSTDAKEEKVVFELIEEETIETPVAAVIDDNELIAMNQFIRNLDVTFEIVSPIKDIDFKVTTPEVKAMEVVEPQNIVKEEEQITFTFDLPTPKAEAPVVEAAEESRIVFDLSEANEITVNEPVQFVPVTELNEGGVIKYSLEEYMELENDLLNSKPAAKVVEEPIAEELNITMKVETEKPQAVNYFDEVSPVEMTIEETLKHRADERRRKLKEFNYKFHNNPSRIEELEKEPAYKRLGVDLSNNTNNTANSRMSLGTDSNDDLQIRTNNSFLHDNVD</sequence>
<feature type="compositionally biased region" description="Polar residues" evidence="7">
    <location>
        <begin position="610"/>
        <end position="627"/>
    </location>
</feature>
<evidence type="ECO:0000256" key="7">
    <source>
        <dbReference type="SAM" id="MobiDB-lite"/>
    </source>
</evidence>
<comment type="subunit">
    <text evidence="4">Homodimer. Polymerizes to form a dynamic ring structure in a strictly GTP-dependent manner. Interacts directly with several other division proteins.</text>
</comment>
<organism evidence="10 11">
    <name type="scientific">Flavobacterium sedimenticola</name>
    <dbReference type="NCBI Taxonomy" id="3043286"/>
    <lineage>
        <taxon>Bacteria</taxon>
        <taxon>Pseudomonadati</taxon>
        <taxon>Bacteroidota</taxon>
        <taxon>Flavobacteriia</taxon>
        <taxon>Flavobacteriales</taxon>
        <taxon>Flavobacteriaceae</taxon>
        <taxon>Flavobacterium</taxon>
    </lineage>
</organism>
<dbReference type="NCBIfam" id="TIGR00065">
    <property type="entry name" value="ftsZ"/>
    <property type="match status" value="1"/>
</dbReference>
<dbReference type="InterPro" id="IPR020805">
    <property type="entry name" value="Cell_div_FtsZ_CS"/>
</dbReference>
<feature type="binding site" evidence="4">
    <location>
        <position position="195"/>
    </location>
    <ligand>
        <name>GTP</name>
        <dbReference type="ChEBI" id="CHEBI:37565"/>
    </ligand>
</feature>
<gene>
    <name evidence="4 10" type="primary">ftsZ</name>
    <name evidence="10" type="ORF">QHT84_10385</name>
</gene>
<feature type="domain" description="Tubulin/FtsZ 2-layer sandwich" evidence="9">
    <location>
        <begin position="216"/>
        <end position="334"/>
    </location>
</feature>
<dbReference type="InterPro" id="IPR036525">
    <property type="entry name" value="Tubulin/FtsZ_GTPase_sf"/>
</dbReference>
<comment type="caution">
    <text evidence="10">The sequence shown here is derived from an EMBL/GenBank/DDBJ whole genome shotgun (WGS) entry which is preliminary data.</text>
</comment>
<dbReference type="Gene3D" id="3.30.1330.20">
    <property type="entry name" value="Tubulin/FtsZ, C-terminal domain"/>
    <property type="match status" value="1"/>
</dbReference>
<dbReference type="SUPFAM" id="SSF52490">
    <property type="entry name" value="Tubulin nucleotide-binding domain-like"/>
    <property type="match status" value="1"/>
</dbReference>
<dbReference type="SUPFAM" id="SSF55307">
    <property type="entry name" value="Tubulin C-terminal domain-like"/>
    <property type="match status" value="1"/>
</dbReference>
<feature type="domain" description="Tubulin/FtsZ GTPase" evidence="8">
    <location>
        <begin position="21"/>
        <end position="213"/>
    </location>
</feature>
<keyword evidence="4 6" id="KW-0131">Cell cycle</keyword>
<protein>
    <recommendedName>
        <fullName evidence="4 5">Cell division protein FtsZ</fullName>
    </recommendedName>
</protein>
<dbReference type="InterPro" id="IPR045061">
    <property type="entry name" value="FtsZ/CetZ"/>
</dbReference>
<dbReference type="PANTHER" id="PTHR30314:SF3">
    <property type="entry name" value="MITOCHONDRIAL DIVISION PROTEIN FSZA"/>
    <property type="match status" value="1"/>
</dbReference>
<dbReference type="InterPro" id="IPR003008">
    <property type="entry name" value="Tubulin_FtsZ_GTPase"/>
</dbReference>
<evidence type="ECO:0000259" key="8">
    <source>
        <dbReference type="SMART" id="SM00864"/>
    </source>
</evidence>
<dbReference type="InterPro" id="IPR037103">
    <property type="entry name" value="Tubulin/FtsZ-like_C"/>
</dbReference>
<feature type="compositionally biased region" description="Polar residues" evidence="7">
    <location>
        <begin position="634"/>
        <end position="646"/>
    </location>
</feature>
<reference evidence="10 11" key="1">
    <citation type="submission" date="2023-05" db="EMBL/GenBank/DDBJ databases">
        <title>Flavobacterium sedimenti sp. nov., isolated from the sediment.</title>
        <authorList>
            <person name="Wu N."/>
        </authorList>
    </citation>
    <scope>NUCLEOTIDE SEQUENCE [LARGE SCALE GENOMIC DNA]</scope>
    <source>
        <strain evidence="10 11">YZ-48</strain>
    </source>
</reference>
<feature type="binding site" evidence="4">
    <location>
        <begin position="117"/>
        <end position="119"/>
    </location>
    <ligand>
        <name>GTP</name>
        <dbReference type="ChEBI" id="CHEBI:37565"/>
    </ligand>
</feature>
<evidence type="ECO:0000259" key="9">
    <source>
        <dbReference type="SMART" id="SM00865"/>
    </source>
</evidence>
<name>A0ABT6XS69_9FLAO</name>
<evidence type="ECO:0000256" key="4">
    <source>
        <dbReference type="HAMAP-Rule" id="MF_00909"/>
    </source>
</evidence>
<proteinExistence type="inferred from homology"/>
<dbReference type="HAMAP" id="MF_00909">
    <property type="entry name" value="FtsZ"/>
    <property type="match status" value="1"/>
</dbReference>
<dbReference type="InterPro" id="IPR000158">
    <property type="entry name" value="Cell_div_FtsZ"/>
</dbReference>
<feature type="binding site" evidence="4">
    <location>
        <begin position="29"/>
        <end position="33"/>
    </location>
    <ligand>
        <name>GTP</name>
        <dbReference type="ChEBI" id="CHEBI:37565"/>
    </ligand>
</feature>
<comment type="similarity">
    <text evidence="1 4 6">Belongs to the FtsZ family.</text>
</comment>
<dbReference type="PROSITE" id="PS01135">
    <property type="entry name" value="FTSZ_2"/>
    <property type="match status" value="1"/>
</dbReference>
<dbReference type="InterPro" id="IPR024757">
    <property type="entry name" value="FtsZ_C"/>
</dbReference>
<keyword evidence="11" id="KW-1185">Reference proteome</keyword>
<feature type="region of interest" description="Disordered" evidence="7">
    <location>
        <begin position="609"/>
        <end position="646"/>
    </location>
</feature>
<evidence type="ECO:0000313" key="11">
    <source>
        <dbReference type="Proteomes" id="UP001230035"/>
    </source>
</evidence>
<keyword evidence="3 4" id="KW-0342">GTP-binding</keyword>
<evidence type="ECO:0000256" key="1">
    <source>
        <dbReference type="ARBA" id="ARBA00009690"/>
    </source>
</evidence>
<comment type="function">
    <text evidence="4 6">Essential cell division protein that forms a contractile ring structure (Z ring) at the future cell division site. The regulation of the ring assembly controls the timing and the location of cell division. One of the functions of the FtsZ ring is to recruit other cell division proteins to the septum to produce a new cell wall between the dividing cells. Binds GTP and shows GTPase activity.</text>
</comment>
<feature type="binding site" evidence="4">
    <location>
        <position position="152"/>
    </location>
    <ligand>
        <name>GTP</name>
        <dbReference type="ChEBI" id="CHEBI:37565"/>
    </ligand>
</feature>
<dbReference type="InterPro" id="IPR008280">
    <property type="entry name" value="Tub_FtsZ_C"/>
</dbReference>
<dbReference type="PRINTS" id="PR00423">
    <property type="entry name" value="CELLDVISFTSZ"/>
</dbReference>
<feature type="binding site" evidence="4">
    <location>
        <position position="148"/>
    </location>
    <ligand>
        <name>GTP</name>
        <dbReference type="ChEBI" id="CHEBI:37565"/>
    </ligand>
</feature>
<dbReference type="EMBL" id="JASGBP010000006">
    <property type="protein sequence ID" value="MDI9257820.1"/>
    <property type="molecule type" value="Genomic_DNA"/>
</dbReference>
<keyword evidence="4 6" id="KW-0717">Septation</keyword>
<dbReference type="Proteomes" id="UP001230035">
    <property type="component" value="Unassembled WGS sequence"/>
</dbReference>
<comment type="subcellular location">
    <subcellularLocation>
        <location evidence="4">Cytoplasm</location>
    </subcellularLocation>
    <text evidence="4">Assembles at midcell at the inner surface of the cytoplasmic membrane.</text>
</comment>
<dbReference type="SMART" id="SM00865">
    <property type="entry name" value="Tubulin_C"/>
    <property type="match status" value="1"/>
</dbReference>
<evidence type="ECO:0000256" key="5">
    <source>
        <dbReference type="NCBIfam" id="TIGR00065"/>
    </source>
</evidence>
<evidence type="ECO:0000313" key="10">
    <source>
        <dbReference type="EMBL" id="MDI9257820.1"/>
    </source>
</evidence>
<dbReference type="CDD" id="cd02201">
    <property type="entry name" value="FtsZ_type1"/>
    <property type="match status" value="1"/>
</dbReference>
<evidence type="ECO:0000256" key="3">
    <source>
        <dbReference type="ARBA" id="ARBA00023134"/>
    </source>
</evidence>
<dbReference type="PROSITE" id="PS01134">
    <property type="entry name" value="FTSZ_1"/>
    <property type="match status" value="1"/>
</dbReference>
<dbReference type="SMART" id="SM00864">
    <property type="entry name" value="Tubulin"/>
    <property type="match status" value="1"/>
</dbReference>
<dbReference type="Gene3D" id="3.40.50.1440">
    <property type="entry name" value="Tubulin/FtsZ, GTPase domain"/>
    <property type="match status" value="1"/>
</dbReference>
<dbReference type="InterPro" id="IPR018316">
    <property type="entry name" value="Tubulin/FtsZ_2-layer-sand-dom"/>
</dbReference>
<dbReference type="Pfam" id="PF12327">
    <property type="entry name" value="FtsZ_C"/>
    <property type="match status" value="1"/>
</dbReference>
<evidence type="ECO:0000256" key="2">
    <source>
        <dbReference type="ARBA" id="ARBA00022741"/>
    </source>
</evidence>
<keyword evidence="4" id="KW-0963">Cytoplasm</keyword>
<keyword evidence="4 6" id="KW-0132">Cell division</keyword>
<accession>A0ABT6XS69</accession>
<dbReference type="PANTHER" id="PTHR30314">
    <property type="entry name" value="CELL DIVISION PROTEIN FTSZ-RELATED"/>
    <property type="match status" value="1"/>
</dbReference>
<evidence type="ECO:0000256" key="6">
    <source>
        <dbReference type="RuleBase" id="RU000631"/>
    </source>
</evidence>